<dbReference type="AlphaFoldDB" id="A0A1T4RCS6"/>
<dbReference type="RefSeq" id="WP_144399612.1">
    <property type="nucleotide sequence ID" value="NZ_FUXI01000045.1"/>
</dbReference>
<protein>
    <submittedName>
        <fullName evidence="1">Uncharacterized protein</fullName>
    </submittedName>
</protein>
<organism evidence="1 2">
    <name type="scientific">Pilibacter termitis</name>
    <dbReference type="NCBI Taxonomy" id="263852"/>
    <lineage>
        <taxon>Bacteria</taxon>
        <taxon>Bacillati</taxon>
        <taxon>Bacillota</taxon>
        <taxon>Bacilli</taxon>
        <taxon>Lactobacillales</taxon>
        <taxon>Enterococcaceae</taxon>
        <taxon>Pilibacter</taxon>
    </lineage>
</organism>
<gene>
    <name evidence="1" type="ORF">SAMN02745116_02543</name>
</gene>
<dbReference type="STRING" id="263852.SAMN02745116_02543"/>
<dbReference type="Proteomes" id="UP000190328">
    <property type="component" value="Unassembled WGS sequence"/>
</dbReference>
<proteinExistence type="predicted"/>
<accession>A0A1T4RCS6</accession>
<reference evidence="1 2" key="1">
    <citation type="submission" date="2017-02" db="EMBL/GenBank/DDBJ databases">
        <authorList>
            <person name="Peterson S.W."/>
        </authorList>
    </citation>
    <scope>NUCLEOTIDE SEQUENCE [LARGE SCALE GENOMIC DNA]</scope>
    <source>
        <strain evidence="1 2">ATCC BAA-1030</strain>
    </source>
</reference>
<name>A0A1T4RCS6_9ENTE</name>
<evidence type="ECO:0000313" key="2">
    <source>
        <dbReference type="Proteomes" id="UP000190328"/>
    </source>
</evidence>
<dbReference type="OrthoDB" id="2596212at2"/>
<dbReference type="EMBL" id="FUXI01000045">
    <property type="protein sequence ID" value="SKA13753.1"/>
    <property type="molecule type" value="Genomic_DNA"/>
</dbReference>
<sequence length="236" mass="27569">MEKQIQKAIEKNLNSGKIEEIVSEQFEKAIKDIVQGLFRWGDVHVSIEEKIKSVLLPAIDSYDYSKYIVTLDEVLQEILKQNALPHKKLIENFKKLMIPVEIKEIKLSDVFNEYKKFVSKNVETSELEVDYDDEPSYEEVEVSLEVLRNGAFSNKVTGINFTCEKDENMNVYVATSDYFSDDKVYISYETPKELKALRYMNDFDVFILSLEQNDVKIIIDVEELEDFAEIEEKPYD</sequence>
<evidence type="ECO:0000313" key="1">
    <source>
        <dbReference type="EMBL" id="SKA13753.1"/>
    </source>
</evidence>
<keyword evidence="2" id="KW-1185">Reference proteome</keyword>